<dbReference type="KEGG" id="aon:DEH84_12765"/>
<gene>
    <name evidence="1" type="primary">tssJ</name>
    <name evidence="1" type="ORF">DEH84_12765</name>
</gene>
<dbReference type="InterPro" id="IPR038706">
    <property type="entry name" value="Type_VI_SciN-like_sf"/>
</dbReference>
<dbReference type="NCBIfam" id="TIGR03352">
    <property type="entry name" value="VI_chp_3"/>
    <property type="match status" value="1"/>
</dbReference>
<protein>
    <submittedName>
        <fullName evidence="1">Type VI secretion system lipoprotein TssJ</fullName>
    </submittedName>
</protein>
<dbReference type="Gene3D" id="2.60.40.4150">
    <property type="entry name" value="Type VI secretion system, lipoprotein SciN"/>
    <property type="match status" value="1"/>
</dbReference>
<reference evidence="1 2" key="1">
    <citation type="submission" date="2018-05" db="EMBL/GenBank/DDBJ databases">
        <title>complete genome sequence of Aquabacterium olei NBRC 110486.</title>
        <authorList>
            <person name="Tang B."/>
            <person name="Chang J."/>
            <person name="Zhang L."/>
            <person name="Yang H."/>
        </authorList>
    </citation>
    <scope>NUCLEOTIDE SEQUENCE [LARGE SCALE GENOMIC DNA]</scope>
    <source>
        <strain evidence="1 2">NBRC 110486</strain>
    </source>
</reference>
<evidence type="ECO:0000313" key="1">
    <source>
        <dbReference type="EMBL" id="AWI54195.1"/>
    </source>
</evidence>
<name>A0A2U8FT11_9BURK</name>
<dbReference type="EMBL" id="CP029210">
    <property type="protein sequence ID" value="AWI54195.1"/>
    <property type="molecule type" value="Genomic_DNA"/>
</dbReference>
<accession>A0A2U8FT11</accession>
<dbReference type="PANTHER" id="PTHR37625:SF4">
    <property type="entry name" value="OUTER MEMBRANE LIPOPROTEIN"/>
    <property type="match status" value="1"/>
</dbReference>
<evidence type="ECO:0000313" key="2">
    <source>
        <dbReference type="Proteomes" id="UP000244892"/>
    </source>
</evidence>
<dbReference type="AlphaFoldDB" id="A0A2U8FT11"/>
<keyword evidence="2" id="KW-1185">Reference proteome</keyword>
<dbReference type="PANTHER" id="PTHR37625">
    <property type="entry name" value="OUTER MEMBRANE LIPOPROTEIN-RELATED"/>
    <property type="match status" value="1"/>
</dbReference>
<dbReference type="Proteomes" id="UP000244892">
    <property type="component" value="Chromosome"/>
</dbReference>
<keyword evidence="1" id="KW-0449">Lipoprotein</keyword>
<proteinExistence type="predicted"/>
<dbReference type="Pfam" id="PF12790">
    <property type="entry name" value="T6SS-SciN"/>
    <property type="match status" value="1"/>
</dbReference>
<dbReference type="InterPro" id="IPR017734">
    <property type="entry name" value="T6SS_SciN"/>
</dbReference>
<organism evidence="1 2">
    <name type="scientific">Aquabacterium olei</name>
    <dbReference type="NCBI Taxonomy" id="1296669"/>
    <lineage>
        <taxon>Bacteria</taxon>
        <taxon>Pseudomonadati</taxon>
        <taxon>Pseudomonadota</taxon>
        <taxon>Betaproteobacteria</taxon>
        <taxon>Burkholderiales</taxon>
        <taxon>Aquabacterium</taxon>
    </lineage>
</organism>
<sequence>MGSASMAGRIRAEFDWSACPLPGGVYRLFQSVSSPRPPGGGSGLGLEGGALYTTARRRALVAPSTEVMTTGRSRATGWCVAALVTSTLLGACSSAPQAPAMPAAPEWAQAQALPSTDKAGLLDAIGNLGNKALESIGLKQPAPPELPQVPDSALPDWPVSLKLHASEALNVAPSGQSLAVLVRVYRLKSPDAFLQAPLGVFGDAAKEKEAFGEDLLGAREIQLVPGQRHASTEKVARDGRFLGVVALFRKPAEGRWRYAFSTPKAAWSGLHVGVHACAMSVQVGEPLGTPAPAARSAALPCP</sequence>